<protein>
    <submittedName>
        <fullName evidence="1">Uncharacterized protein</fullName>
    </submittedName>
</protein>
<reference evidence="1 2" key="1">
    <citation type="journal article" date="2015" name="Sci. Rep.">
        <title>Genome of the facultative scuticociliatosis pathogen Pseudocohnilembus persalinus provides insight into its virulence through horizontal gene transfer.</title>
        <authorList>
            <person name="Xiong J."/>
            <person name="Wang G."/>
            <person name="Cheng J."/>
            <person name="Tian M."/>
            <person name="Pan X."/>
            <person name="Warren A."/>
            <person name="Jiang C."/>
            <person name="Yuan D."/>
            <person name="Miao W."/>
        </authorList>
    </citation>
    <scope>NUCLEOTIDE SEQUENCE [LARGE SCALE GENOMIC DNA]</scope>
    <source>
        <strain evidence="1">36N120E</strain>
    </source>
</reference>
<dbReference type="InParanoid" id="A0A0V0R9T7"/>
<keyword evidence="2" id="KW-1185">Reference proteome</keyword>
<sequence length="141" mass="16525">MSFLSNSNLHTEQLQSAIRQPFQEQNKQQQKLDSCDTPFNISLRQNSLFKASGSMVKYKNRQTIQNQNYQECCIGDTHVQNDFLKQISQTDSIEDLKGNDNKIYPTKSNSILNEENYLPNFQDSSQFRRRQKLLEDIDKKI</sequence>
<gene>
    <name evidence="1" type="ORF">PPERSA_05154</name>
</gene>
<organism evidence="1 2">
    <name type="scientific">Pseudocohnilembus persalinus</name>
    <name type="common">Ciliate</name>
    <dbReference type="NCBI Taxonomy" id="266149"/>
    <lineage>
        <taxon>Eukaryota</taxon>
        <taxon>Sar</taxon>
        <taxon>Alveolata</taxon>
        <taxon>Ciliophora</taxon>
        <taxon>Intramacronucleata</taxon>
        <taxon>Oligohymenophorea</taxon>
        <taxon>Scuticociliatia</taxon>
        <taxon>Philasterida</taxon>
        <taxon>Pseudocohnilembidae</taxon>
        <taxon>Pseudocohnilembus</taxon>
    </lineage>
</organism>
<accession>A0A0V0R9T7</accession>
<dbReference type="AlphaFoldDB" id="A0A0V0R9T7"/>
<comment type="caution">
    <text evidence="1">The sequence shown here is derived from an EMBL/GenBank/DDBJ whole genome shotgun (WGS) entry which is preliminary data.</text>
</comment>
<proteinExistence type="predicted"/>
<evidence type="ECO:0000313" key="1">
    <source>
        <dbReference type="EMBL" id="KRX11045.1"/>
    </source>
</evidence>
<name>A0A0V0R9T7_PSEPJ</name>
<evidence type="ECO:0000313" key="2">
    <source>
        <dbReference type="Proteomes" id="UP000054937"/>
    </source>
</evidence>
<dbReference type="Proteomes" id="UP000054937">
    <property type="component" value="Unassembled WGS sequence"/>
</dbReference>
<dbReference type="EMBL" id="LDAU01000007">
    <property type="protein sequence ID" value="KRX11045.1"/>
    <property type="molecule type" value="Genomic_DNA"/>
</dbReference>